<keyword evidence="2" id="KW-1185">Reference proteome</keyword>
<comment type="caution">
    <text evidence="1">The sequence shown here is derived from an EMBL/GenBank/DDBJ whole genome shotgun (WGS) entry which is preliminary data.</text>
</comment>
<organism evidence="1 2">
    <name type="scientific">Trifolium medium</name>
    <dbReference type="NCBI Taxonomy" id="97028"/>
    <lineage>
        <taxon>Eukaryota</taxon>
        <taxon>Viridiplantae</taxon>
        <taxon>Streptophyta</taxon>
        <taxon>Embryophyta</taxon>
        <taxon>Tracheophyta</taxon>
        <taxon>Spermatophyta</taxon>
        <taxon>Magnoliopsida</taxon>
        <taxon>eudicotyledons</taxon>
        <taxon>Gunneridae</taxon>
        <taxon>Pentapetalae</taxon>
        <taxon>rosids</taxon>
        <taxon>fabids</taxon>
        <taxon>Fabales</taxon>
        <taxon>Fabaceae</taxon>
        <taxon>Papilionoideae</taxon>
        <taxon>50 kb inversion clade</taxon>
        <taxon>NPAAA clade</taxon>
        <taxon>Hologalegina</taxon>
        <taxon>IRL clade</taxon>
        <taxon>Trifolieae</taxon>
        <taxon>Trifolium</taxon>
    </lineage>
</organism>
<dbReference type="Proteomes" id="UP000265520">
    <property type="component" value="Unassembled WGS sequence"/>
</dbReference>
<accession>A0A392QMM9</accession>
<reference evidence="1 2" key="1">
    <citation type="journal article" date="2018" name="Front. Plant Sci.">
        <title>Red Clover (Trifolium pratense) and Zigzag Clover (T. medium) - A Picture of Genomic Similarities and Differences.</title>
        <authorList>
            <person name="Dluhosova J."/>
            <person name="Istvanek J."/>
            <person name="Nedelnik J."/>
            <person name="Repkova J."/>
        </authorList>
    </citation>
    <scope>NUCLEOTIDE SEQUENCE [LARGE SCALE GENOMIC DNA]</scope>
    <source>
        <strain evidence="2">cv. 10/8</strain>
        <tissue evidence="1">Leaf</tissue>
    </source>
</reference>
<dbReference type="GO" id="GO:0000502">
    <property type="term" value="C:proteasome complex"/>
    <property type="evidence" value="ECO:0007669"/>
    <property type="project" value="UniProtKB-KW"/>
</dbReference>
<dbReference type="AlphaFoldDB" id="A0A392QMM9"/>
<feature type="non-terminal residue" evidence="1">
    <location>
        <position position="90"/>
    </location>
</feature>
<protein>
    <submittedName>
        <fullName evidence="1">Proteasome-associated protein ECM29</fullName>
    </submittedName>
</protein>
<dbReference type="EMBL" id="LXQA010144300">
    <property type="protein sequence ID" value="MCI24920.1"/>
    <property type="molecule type" value="Genomic_DNA"/>
</dbReference>
<keyword evidence="1" id="KW-0647">Proteasome</keyword>
<name>A0A392QMM9_9FABA</name>
<proteinExistence type="predicted"/>
<evidence type="ECO:0000313" key="2">
    <source>
        <dbReference type="Proteomes" id="UP000265520"/>
    </source>
</evidence>
<sequence>MPEIFLQQTLRCLVDVVNSETSALAAVAMQALGHIGLRISLPPLDNSNSDGILIILHDKLSKLLLSDDVKAIQKIVIAIGHICVKESSSS</sequence>
<evidence type="ECO:0000313" key="1">
    <source>
        <dbReference type="EMBL" id="MCI24920.1"/>
    </source>
</evidence>